<protein>
    <recommendedName>
        <fullName evidence="2">SAM domain-containing protein</fullName>
    </recommendedName>
</protein>
<dbReference type="SMART" id="SM00454">
    <property type="entry name" value="SAM"/>
    <property type="match status" value="1"/>
</dbReference>
<dbReference type="PROSITE" id="PS50105">
    <property type="entry name" value="SAM_DOMAIN"/>
    <property type="match status" value="1"/>
</dbReference>
<dbReference type="Pfam" id="PF00536">
    <property type="entry name" value="SAM_1"/>
    <property type="match status" value="1"/>
</dbReference>
<dbReference type="SUPFAM" id="SSF47769">
    <property type="entry name" value="SAM/Pointed domain"/>
    <property type="match status" value="1"/>
</dbReference>
<feature type="compositionally biased region" description="Basic and acidic residues" evidence="1">
    <location>
        <begin position="13"/>
        <end position="25"/>
    </location>
</feature>
<name>A0ABD0YJA0_9HEMI</name>
<evidence type="ECO:0000313" key="3">
    <source>
        <dbReference type="EMBL" id="KAL1122467.1"/>
    </source>
</evidence>
<evidence type="ECO:0000313" key="4">
    <source>
        <dbReference type="Proteomes" id="UP001558652"/>
    </source>
</evidence>
<evidence type="ECO:0000256" key="1">
    <source>
        <dbReference type="SAM" id="MobiDB-lite"/>
    </source>
</evidence>
<keyword evidence="4" id="KW-1185">Reference proteome</keyword>
<feature type="region of interest" description="Disordered" evidence="1">
    <location>
        <begin position="1"/>
        <end position="29"/>
    </location>
</feature>
<comment type="caution">
    <text evidence="3">The sequence shown here is derived from an EMBL/GenBank/DDBJ whole genome shotgun (WGS) entry which is preliminary data.</text>
</comment>
<organism evidence="3 4">
    <name type="scientific">Ranatra chinensis</name>
    <dbReference type="NCBI Taxonomy" id="642074"/>
    <lineage>
        <taxon>Eukaryota</taxon>
        <taxon>Metazoa</taxon>
        <taxon>Ecdysozoa</taxon>
        <taxon>Arthropoda</taxon>
        <taxon>Hexapoda</taxon>
        <taxon>Insecta</taxon>
        <taxon>Pterygota</taxon>
        <taxon>Neoptera</taxon>
        <taxon>Paraneoptera</taxon>
        <taxon>Hemiptera</taxon>
        <taxon>Heteroptera</taxon>
        <taxon>Panheteroptera</taxon>
        <taxon>Nepomorpha</taxon>
        <taxon>Nepidae</taxon>
        <taxon>Ranatrinae</taxon>
        <taxon>Ranatra</taxon>
    </lineage>
</organism>
<feature type="compositionally biased region" description="Basic residues" evidence="1">
    <location>
        <begin position="1"/>
        <end position="12"/>
    </location>
</feature>
<sequence length="227" mass="27083">MASKRRNTFQKKKTQETTENGRVKNSESWPMPRSLEEIAEEILNDWPMPRAWYWSVKDVGKWLKHTLKLPNYVESFETNRIYGKKLVILDGTSLPKLSVTNYGHIKDIMASIHRLFCTEVGKAEEHLCLTQPPYLLNTMYLRYRSYHKNRLKFSQYLRADGLVPKFGRSGCFWYKFLVDDEDYRPIFVSRNEPFFEGSFKYLPNQDVVGLRPSPQFLCLNFDREWMW</sequence>
<dbReference type="InterPro" id="IPR013761">
    <property type="entry name" value="SAM/pointed_sf"/>
</dbReference>
<dbReference type="AlphaFoldDB" id="A0ABD0YJA0"/>
<dbReference type="PANTHER" id="PTHR46829:SF1">
    <property type="entry name" value="STERILE ALPHA MOTIF DOMAIN-CONTAINING PROTEIN 15"/>
    <property type="match status" value="1"/>
</dbReference>
<accession>A0ABD0YJA0</accession>
<reference evidence="3 4" key="1">
    <citation type="submission" date="2024-07" db="EMBL/GenBank/DDBJ databases">
        <title>Chromosome-level genome assembly of the water stick insect Ranatra chinensis (Heteroptera: Nepidae).</title>
        <authorList>
            <person name="Liu X."/>
        </authorList>
    </citation>
    <scope>NUCLEOTIDE SEQUENCE [LARGE SCALE GENOMIC DNA]</scope>
    <source>
        <strain evidence="3">Cailab_2021Rc</strain>
        <tissue evidence="3">Muscle</tissue>
    </source>
</reference>
<gene>
    <name evidence="3" type="ORF">AAG570_002798</name>
</gene>
<proteinExistence type="predicted"/>
<dbReference type="InterPro" id="IPR001660">
    <property type="entry name" value="SAM"/>
</dbReference>
<dbReference type="Gene3D" id="1.10.150.50">
    <property type="entry name" value="Transcription Factor, Ets-1"/>
    <property type="match status" value="1"/>
</dbReference>
<dbReference type="Proteomes" id="UP001558652">
    <property type="component" value="Unassembled WGS sequence"/>
</dbReference>
<dbReference type="EMBL" id="JBFDAA010000013">
    <property type="protein sequence ID" value="KAL1122467.1"/>
    <property type="molecule type" value="Genomic_DNA"/>
</dbReference>
<dbReference type="PANTHER" id="PTHR46829">
    <property type="entry name" value="STERILE ALPHA MOTIF DOMAIN-CONTAINING PROTEIN 15"/>
    <property type="match status" value="1"/>
</dbReference>
<evidence type="ECO:0000259" key="2">
    <source>
        <dbReference type="PROSITE" id="PS50105"/>
    </source>
</evidence>
<feature type="domain" description="SAM" evidence="2">
    <location>
        <begin position="54"/>
        <end position="118"/>
    </location>
</feature>